<sequence>MHIFGEMTFVHVPHENKWKLDNRALKGNVVMNLANSKDWVFYIPVQKKFIFSEWAVFLGSSAISRILAPAKENMPSKGSLSFLLNSLTLGNFSSEKQVEAQDLEAHKPTNISTDPSYLAPRLY</sequence>
<proteinExistence type="predicted"/>
<dbReference type="EMBL" id="AVOT02002939">
    <property type="protein sequence ID" value="MBW0471993.1"/>
    <property type="molecule type" value="Genomic_DNA"/>
</dbReference>
<evidence type="ECO:0000313" key="2">
    <source>
        <dbReference type="EMBL" id="MBW0471993.1"/>
    </source>
</evidence>
<organism evidence="2 3">
    <name type="scientific">Austropuccinia psidii MF-1</name>
    <dbReference type="NCBI Taxonomy" id="1389203"/>
    <lineage>
        <taxon>Eukaryota</taxon>
        <taxon>Fungi</taxon>
        <taxon>Dikarya</taxon>
        <taxon>Basidiomycota</taxon>
        <taxon>Pucciniomycotina</taxon>
        <taxon>Pucciniomycetes</taxon>
        <taxon>Pucciniales</taxon>
        <taxon>Sphaerophragmiaceae</taxon>
        <taxon>Austropuccinia</taxon>
    </lineage>
</organism>
<dbReference type="AlphaFoldDB" id="A0A9Q3BVD3"/>
<keyword evidence="3" id="KW-1185">Reference proteome</keyword>
<dbReference type="InterPro" id="IPR057670">
    <property type="entry name" value="SH3_retrovirus"/>
</dbReference>
<gene>
    <name evidence="2" type="ORF">O181_011708</name>
</gene>
<dbReference type="Proteomes" id="UP000765509">
    <property type="component" value="Unassembled WGS sequence"/>
</dbReference>
<protein>
    <recommendedName>
        <fullName evidence="1">Retroviral polymerase SH3-like domain-containing protein</fullName>
    </recommendedName>
</protein>
<feature type="domain" description="Retroviral polymerase SH3-like" evidence="1">
    <location>
        <begin position="9"/>
        <end position="60"/>
    </location>
</feature>
<name>A0A9Q3BVD3_9BASI</name>
<accession>A0A9Q3BVD3</accession>
<reference evidence="2" key="1">
    <citation type="submission" date="2021-03" db="EMBL/GenBank/DDBJ databases">
        <title>Draft genome sequence of rust myrtle Austropuccinia psidii MF-1, a brazilian biotype.</title>
        <authorList>
            <person name="Quecine M.C."/>
            <person name="Pachon D.M.R."/>
            <person name="Bonatelli M.L."/>
            <person name="Correr F.H."/>
            <person name="Franceschini L.M."/>
            <person name="Leite T.F."/>
            <person name="Margarido G.R.A."/>
            <person name="Almeida C.A."/>
            <person name="Ferrarezi J.A."/>
            <person name="Labate C.A."/>
        </authorList>
    </citation>
    <scope>NUCLEOTIDE SEQUENCE</scope>
    <source>
        <strain evidence="2">MF-1</strain>
    </source>
</reference>
<evidence type="ECO:0000313" key="3">
    <source>
        <dbReference type="Proteomes" id="UP000765509"/>
    </source>
</evidence>
<dbReference type="OrthoDB" id="411615at2759"/>
<dbReference type="Pfam" id="PF25597">
    <property type="entry name" value="SH3_retrovirus"/>
    <property type="match status" value="1"/>
</dbReference>
<comment type="caution">
    <text evidence="2">The sequence shown here is derived from an EMBL/GenBank/DDBJ whole genome shotgun (WGS) entry which is preliminary data.</text>
</comment>
<evidence type="ECO:0000259" key="1">
    <source>
        <dbReference type="Pfam" id="PF25597"/>
    </source>
</evidence>